<dbReference type="Gene3D" id="2.70.98.30">
    <property type="entry name" value="Golgi alpha-mannosidase II, domain 4"/>
    <property type="match status" value="1"/>
</dbReference>
<dbReference type="SUPFAM" id="SSF88713">
    <property type="entry name" value="Glycoside hydrolase/deacetylase"/>
    <property type="match status" value="1"/>
</dbReference>
<keyword evidence="8" id="KW-1015">Disulfide bond</keyword>
<keyword evidence="10 11" id="KW-0326">Glycosidase</keyword>
<dbReference type="Pfam" id="PF09261">
    <property type="entry name" value="Alpha-mann_mid"/>
    <property type="match status" value="1"/>
</dbReference>
<dbReference type="GO" id="GO:0004559">
    <property type="term" value="F:alpha-mannosidase activity"/>
    <property type="evidence" value="ECO:0007669"/>
    <property type="project" value="UniProtKB-EC"/>
</dbReference>
<dbReference type="FunFam" id="3.20.110.10:FF:000001">
    <property type="entry name" value="Alpha-mannosidase"/>
    <property type="match status" value="1"/>
</dbReference>
<dbReference type="FunFam" id="2.70.98.30:FF:000003">
    <property type="entry name" value="Alpha-mannosidase"/>
    <property type="match status" value="1"/>
</dbReference>
<dbReference type="InterPro" id="IPR011330">
    <property type="entry name" value="Glyco_hydro/deAcase_b/a-brl"/>
</dbReference>
<dbReference type="FunFam" id="1.20.1270.50:FF:000003">
    <property type="entry name" value="Alpha-mannosidase"/>
    <property type="match status" value="1"/>
</dbReference>
<dbReference type="PANTHER" id="PTHR11607">
    <property type="entry name" value="ALPHA-MANNOSIDASE"/>
    <property type="match status" value="1"/>
</dbReference>
<evidence type="ECO:0000256" key="10">
    <source>
        <dbReference type="ARBA" id="ARBA00023295"/>
    </source>
</evidence>
<evidence type="ECO:0000256" key="6">
    <source>
        <dbReference type="ARBA" id="ARBA00022801"/>
    </source>
</evidence>
<evidence type="ECO:0000313" key="13">
    <source>
        <dbReference type="EMBL" id="KAG7159628.1"/>
    </source>
</evidence>
<comment type="catalytic activity">
    <reaction evidence="1">
        <text>Hydrolysis of terminal, non-reducing alpha-D-mannose residues in alpha-D-mannosides.</text>
        <dbReference type="EC" id="3.2.1.24"/>
    </reaction>
</comment>
<dbReference type="SUPFAM" id="SSF74650">
    <property type="entry name" value="Galactose mutarotase-like"/>
    <property type="match status" value="1"/>
</dbReference>
<keyword evidence="9" id="KW-0325">Glycoprotein</keyword>
<reference evidence="13" key="1">
    <citation type="journal article" date="2021" name="Sci. Adv.">
        <title>The American lobster genome reveals insights on longevity, neural, and immune adaptations.</title>
        <authorList>
            <person name="Polinski J.M."/>
            <person name="Zimin A.V."/>
            <person name="Clark K.F."/>
            <person name="Kohn A.B."/>
            <person name="Sadowski N."/>
            <person name="Timp W."/>
            <person name="Ptitsyn A."/>
            <person name="Khanna P."/>
            <person name="Romanova D.Y."/>
            <person name="Williams P."/>
            <person name="Greenwood S.J."/>
            <person name="Moroz L.L."/>
            <person name="Walt D.R."/>
            <person name="Bodnar A.G."/>
        </authorList>
    </citation>
    <scope>NUCLEOTIDE SEQUENCE</scope>
    <source>
        <strain evidence="13">GMGI-L3</strain>
    </source>
</reference>
<dbReference type="InterPro" id="IPR041147">
    <property type="entry name" value="GH38_C"/>
</dbReference>
<evidence type="ECO:0000256" key="9">
    <source>
        <dbReference type="ARBA" id="ARBA00023180"/>
    </source>
</evidence>
<comment type="cofactor">
    <cofactor evidence="11">
        <name>Zn(2+)</name>
        <dbReference type="ChEBI" id="CHEBI:29105"/>
    </cofactor>
    <text evidence="11">Binds 1 zinc ion per subunit.</text>
</comment>
<dbReference type="GO" id="GO:0030246">
    <property type="term" value="F:carbohydrate binding"/>
    <property type="evidence" value="ECO:0007669"/>
    <property type="project" value="InterPro"/>
</dbReference>
<dbReference type="InterPro" id="IPR037094">
    <property type="entry name" value="Glyco_hydro_38_cen_sf"/>
</dbReference>
<dbReference type="Gene3D" id="3.20.110.10">
    <property type="entry name" value="Glycoside hydrolase 38, N terminal domain"/>
    <property type="match status" value="1"/>
</dbReference>
<dbReference type="GO" id="GO:0046872">
    <property type="term" value="F:metal ion binding"/>
    <property type="evidence" value="ECO:0007669"/>
    <property type="project" value="UniProtKB-KW"/>
</dbReference>
<evidence type="ECO:0000256" key="8">
    <source>
        <dbReference type="ARBA" id="ARBA00023157"/>
    </source>
</evidence>
<dbReference type="CDD" id="cd10810">
    <property type="entry name" value="GH38N_AMII_LAM_like"/>
    <property type="match status" value="1"/>
</dbReference>
<keyword evidence="7 11" id="KW-0862">Zinc</keyword>
<dbReference type="EC" id="3.2.1.-" evidence="11"/>
<dbReference type="GO" id="GO:0005764">
    <property type="term" value="C:lysosome"/>
    <property type="evidence" value="ECO:0007669"/>
    <property type="project" value="TreeGrafter"/>
</dbReference>
<sequence>MWAAVCLALLILSASALANPSCPTPKSGMLNVHLVCHTHDDVGWLKTVDQYYYGSKNSIQLAGVQYVLDSVVRELKEDPNKKFIYVESAFFFRWWDNQSQDMQNTVKDLVARGQLEFINGGWCMNDEAAAHYNGIIDQMTLGLVKLNNTFGPEARPTVAWQIDPFGHSREQASLFAQMGFEGLFFGRLDHDDKNTRWANKTLEMVWQASQNLGESAWLFTGVLPNGYGPPGGFCFDILCHDEPIMDDRRLHGYNVDKKVNDFLKAAQNQAQGYATDHIIMTMGEDFNYQSADMWYKNLDKLIRYVNERQTNGSKINVFYSTPSCYLKALHDANITWPTKTDDFFPYASGNHSYWTGYFTSRPALKGYVRKTNNFLQAVKQVSAMLGLGQDPRLERLKEAMGVLQHHDAVSGTAKQHVTNDYAERLAQGVAESFELVAEAYSKLQPDISGVEETVEPVFCPLLNVSSCPVSETSSAFVVTVYNPLARPRQYYVRIPVPEGVGYKVTDYKGDAVEVQLVPLPESLLNIPGRNSTAKHDLVFLAKDIPPLGFLQFHVKKSANIRIYKEQMSSVHVPTGSGEMELVGKNLALGVDKDTGLLKSIGVVTPNGITMVKVNQTFLRYAGMSGNNHNEDHRASGAYIFRPNGTSAQEISAKANITIIEGPLLFEIHQVWTPWVSQVLRVYMDQLVLEMEWLVGPIPIEDGIGKEIVNRVVWPDIVTNNTFYTDSNGREIVQRVKDFRPTWQLQNLEPIAGNYYPVNSRLILSAGPDVSAAILTDRSQGGTSLDHGHMELMVHRRLLHDDAFGVGEALNETAFGKGLVVRGKHYLLHSYFATSKDCDFGCLHRSVGEHIMLEPWTGLKTSLPANVHLLTLEPWTDGSLLLRLEHMYEAQESATLSNPVTVNLQDLLVDWKILSAVETTLSGNLLKKDENRYTWNVDSAHHDNHISSSQCDSEVYEYDDEFSVTLNPMEIKTFILTTEKSTTLF</sequence>
<dbReference type="SUPFAM" id="SSF88688">
    <property type="entry name" value="Families 57/38 glycoside transferase middle domain"/>
    <property type="match status" value="1"/>
</dbReference>
<dbReference type="Pfam" id="PF21260">
    <property type="entry name" value="Laman-like_dom"/>
    <property type="match status" value="1"/>
</dbReference>
<dbReference type="SMART" id="SM00872">
    <property type="entry name" value="Alpha-mann_mid"/>
    <property type="match status" value="1"/>
</dbReference>
<dbReference type="InterPro" id="IPR050843">
    <property type="entry name" value="Glycosyl_Hydrlase_38"/>
</dbReference>
<comment type="caution">
    <text evidence="13">The sequence shown here is derived from an EMBL/GenBank/DDBJ whole genome shotgun (WGS) entry which is preliminary data.</text>
</comment>
<accession>A0A8J5JRK6</accession>
<dbReference type="FunFam" id="2.60.40.1180:FF:000018">
    <property type="entry name" value="Alpha-mannosidase"/>
    <property type="match status" value="1"/>
</dbReference>
<evidence type="ECO:0000256" key="5">
    <source>
        <dbReference type="ARBA" id="ARBA00022729"/>
    </source>
</evidence>
<dbReference type="EMBL" id="JAHLQT010033114">
    <property type="protein sequence ID" value="KAG7159628.1"/>
    <property type="molecule type" value="Genomic_DNA"/>
</dbReference>
<keyword evidence="6 11" id="KW-0378">Hydrolase</keyword>
<keyword evidence="5 11" id="KW-0732">Signal</keyword>
<protein>
    <recommendedName>
        <fullName evidence="3 11">Alpha-mannosidase</fullName>
        <ecNumber evidence="11">3.2.1.-</ecNumber>
    </recommendedName>
</protein>
<evidence type="ECO:0000256" key="3">
    <source>
        <dbReference type="ARBA" id="ARBA00012752"/>
    </source>
</evidence>
<keyword evidence="4 11" id="KW-0479">Metal-binding</keyword>
<feature type="domain" description="Glycoside hydrolase family 38 central" evidence="12">
    <location>
        <begin position="352"/>
        <end position="425"/>
    </location>
</feature>
<dbReference type="InterPro" id="IPR048534">
    <property type="entry name" value="Man2a1-like_dom"/>
</dbReference>
<dbReference type="Pfam" id="PF07748">
    <property type="entry name" value="Glyco_hydro_38C"/>
    <property type="match status" value="1"/>
</dbReference>
<proteinExistence type="inferred from homology"/>
<dbReference type="InterPro" id="IPR011682">
    <property type="entry name" value="Glyco_hydro_38_C"/>
</dbReference>
<dbReference type="PANTHER" id="PTHR11607:SF3">
    <property type="entry name" value="LYSOSOMAL ALPHA-MANNOSIDASE"/>
    <property type="match status" value="1"/>
</dbReference>
<evidence type="ECO:0000256" key="7">
    <source>
        <dbReference type="ARBA" id="ARBA00022833"/>
    </source>
</evidence>
<dbReference type="InterPro" id="IPR015341">
    <property type="entry name" value="Glyco_hydro_38_cen"/>
</dbReference>
<dbReference type="InterPro" id="IPR027291">
    <property type="entry name" value="Glyco_hydro_38_N_sf"/>
</dbReference>
<dbReference type="Gene3D" id="2.60.40.1360">
    <property type="match status" value="1"/>
</dbReference>
<evidence type="ECO:0000256" key="2">
    <source>
        <dbReference type="ARBA" id="ARBA00009792"/>
    </source>
</evidence>
<gene>
    <name evidence="13" type="primary">MAN2B1-L</name>
    <name evidence="13" type="ORF">Hamer_G004302</name>
</gene>
<dbReference type="InterPro" id="IPR000602">
    <property type="entry name" value="Glyco_hydro_38_N"/>
</dbReference>
<evidence type="ECO:0000256" key="4">
    <source>
        <dbReference type="ARBA" id="ARBA00022723"/>
    </source>
</evidence>
<organism evidence="13 14">
    <name type="scientific">Homarus americanus</name>
    <name type="common">American lobster</name>
    <dbReference type="NCBI Taxonomy" id="6706"/>
    <lineage>
        <taxon>Eukaryota</taxon>
        <taxon>Metazoa</taxon>
        <taxon>Ecdysozoa</taxon>
        <taxon>Arthropoda</taxon>
        <taxon>Crustacea</taxon>
        <taxon>Multicrustacea</taxon>
        <taxon>Malacostraca</taxon>
        <taxon>Eumalacostraca</taxon>
        <taxon>Eucarida</taxon>
        <taxon>Decapoda</taxon>
        <taxon>Pleocyemata</taxon>
        <taxon>Astacidea</taxon>
        <taxon>Nephropoidea</taxon>
        <taxon>Nephropidae</taxon>
        <taxon>Homarus</taxon>
    </lineage>
</organism>
<evidence type="ECO:0000313" key="14">
    <source>
        <dbReference type="Proteomes" id="UP000747542"/>
    </source>
</evidence>
<dbReference type="Gene3D" id="1.20.1270.50">
    <property type="entry name" value="Glycoside hydrolase family 38, central domain"/>
    <property type="match status" value="2"/>
</dbReference>
<dbReference type="InterPro" id="IPR013780">
    <property type="entry name" value="Glyco_hydro_b"/>
</dbReference>
<dbReference type="GO" id="GO:0006013">
    <property type="term" value="P:mannose metabolic process"/>
    <property type="evidence" value="ECO:0007669"/>
    <property type="project" value="InterPro"/>
</dbReference>
<comment type="similarity">
    <text evidence="2 11">Belongs to the glycosyl hydrolase 38 family.</text>
</comment>
<keyword evidence="14" id="KW-1185">Reference proteome</keyword>
<evidence type="ECO:0000256" key="11">
    <source>
        <dbReference type="RuleBase" id="RU361199"/>
    </source>
</evidence>
<feature type="chain" id="PRO_5035338694" description="Alpha-mannosidase" evidence="11">
    <location>
        <begin position="19"/>
        <end position="984"/>
    </location>
</feature>
<evidence type="ECO:0000259" key="12">
    <source>
        <dbReference type="SMART" id="SM00872"/>
    </source>
</evidence>
<dbReference type="AlphaFoldDB" id="A0A8J5JRK6"/>
<dbReference type="Gene3D" id="2.60.40.1180">
    <property type="entry name" value="Golgi alpha-mannosidase II"/>
    <property type="match status" value="1"/>
</dbReference>
<dbReference type="Pfam" id="PF17677">
    <property type="entry name" value="Glyco_hydro38C2"/>
    <property type="match status" value="1"/>
</dbReference>
<dbReference type="InterPro" id="IPR028995">
    <property type="entry name" value="Glyco_hydro_57/38_cen_sf"/>
</dbReference>
<dbReference type="Pfam" id="PF01074">
    <property type="entry name" value="Glyco_hydro_38N"/>
    <property type="match status" value="1"/>
</dbReference>
<name>A0A8J5JRK6_HOMAM</name>
<dbReference type="InterPro" id="IPR011013">
    <property type="entry name" value="Gal_mutarotase_sf_dom"/>
</dbReference>
<feature type="signal peptide" evidence="11">
    <location>
        <begin position="1"/>
        <end position="18"/>
    </location>
</feature>
<evidence type="ECO:0000256" key="1">
    <source>
        <dbReference type="ARBA" id="ARBA00000365"/>
    </source>
</evidence>
<dbReference type="FunFam" id="1.20.1270.50:FF:000002">
    <property type="entry name" value="Alpha-mannosidase"/>
    <property type="match status" value="1"/>
</dbReference>
<dbReference type="Proteomes" id="UP000747542">
    <property type="component" value="Unassembled WGS sequence"/>
</dbReference>